<keyword evidence="3 6" id="KW-0812">Transmembrane</keyword>
<dbReference type="PANTHER" id="PTHR30572">
    <property type="entry name" value="MEMBRANE COMPONENT OF TRANSPORTER-RELATED"/>
    <property type="match status" value="1"/>
</dbReference>
<feature type="transmembrane region" description="Helical" evidence="6">
    <location>
        <begin position="736"/>
        <end position="760"/>
    </location>
</feature>
<gene>
    <name evidence="9" type="ORF">BFP71_11500</name>
</gene>
<evidence type="ECO:0000256" key="3">
    <source>
        <dbReference type="ARBA" id="ARBA00022692"/>
    </source>
</evidence>
<dbReference type="STRING" id="1563681.BFP71_11500"/>
<proteinExistence type="predicted"/>
<dbReference type="Pfam" id="PF12704">
    <property type="entry name" value="MacB_PCD"/>
    <property type="match status" value="2"/>
</dbReference>
<dbReference type="InterPro" id="IPR047699">
    <property type="entry name" value="Permease_put_prefix"/>
</dbReference>
<protein>
    <recommendedName>
        <fullName evidence="11">ABC3 transporter permease protein domain-containing protein</fullName>
    </recommendedName>
</protein>
<accession>A0A1E5SYB6</accession>
<dbReference type="EMBL" id="MDGQ01000005">
    <property type="protein sequence ID" value="OEK04105.1"/>
    <property type="molecule type" value="Genomic_DNA"/>
</dbReference>
<evidence type="ECO:0000256" key="2">
    <source>
        <dbReference type="ARBA" id="ARBA00022475"/>
    </source>
</evidence>
<sequence length="860" mass="97497">MSQEEINPPKWADRFLGWYCNPKLLEQIQGDVYELFYWRLEDKGASQAKRSFVWDVVRLFRWANIKRNSSQTQKLNNIAMFKNYFKIGLRNLWKQRMPSTINILGLSLAIGCCLVAFLYIEYQTNVDDFHENGDNIYLLTHDAFVEGEDRKYGYVSWAIADQIKEEITGVKNVLKFRQGEVKLVVEGKKLTDYAVFTDEGFFTTFTYQVKYGDSKPLSSPKKIAISEETAAWYFKDEYPIGKIVNITILGESRDFEVATVFKKPERKGSLRPDLVIHFDWYRSGRELKNINANTFVELEEGVDRDLFVANLQPLTKVQQGFGHERKYEALAIEPIVTMAKSSRFIEGGVGMMPPKAPMILLACIAGFMLVLAMSNYINIATMMATKRVKEIGIRKVIGSRRSQLVLQFLSENLILCSLALVIGSLLAMAFFIPSFNQISGSTLKLQFFSHFALQKFAVALLLFLTIASGTYPAFFVSKFKPVKIFRGSEKVSGKRRFTMVLLTFQFVLAIITIVAGISAVQNNSMYAAKDWGYDQMDKLVIGVSKDRLSAFREDILKNPNVVDVSGSFNSLNRHWDFREMKVGEEAFHGQFLQSAPEYPEFMNIPLVEGRYFNRELKSDLTGKLLVNEKFMKIFQLDDFTNQMVTIDEKEYQIVGVLKDYYYSSFQDGIQASVFTAVPDSLQTTLTVKTRPGTILGVREALKSSWEKAYIDETFVSHFQSEVRDGEFEDLKGLKNVLVFTATMAVILAAMGLFGLVSLNISSKFKEFGIKKVLGASTVTLLKGVYKQFSFIVGFALVAGCFLAVKVVSILLDSVYGEHAPIDLVNLVLASVLLLSVCVLTINIQMRRVRQMNPSDTLRVD</sequence>
<dbReference type="PANTHER" id="PTHR30572:SF18">
    <property type="entry name" value="ABC-TYPE MACROLIDE FAMILY EXPORT SYSTEM PERMEASE COMPONENT 2"/>
    <property type="match status" value="1"/>
</dbReference>
<feature type="transmembrane region" description="Helical" evidence="6">
    <location>
        <begin position="823"/>
        <end position="843"/>
    </location>
</feature>
<comment type="caution">
    <text evidence="9">The sequence shown here is derived from an EMBL/GenBank/DDBJ whole genome shotgun (WGS) entry which is preliminary data.</text>
</comment>
<feature type="transmembrane region" description="Helical" evidence="6">
    <location>
        <begin position="100"/>
        <end position="120"/>
    </location>
</feature>
<dbReference type="Pfam" id="PF02687">
    <property type="entry name" value="FtsX"/>
    <property type="match status" value="2"/>
</dbReference>
<dbReference type="OrthoDB" id="5933722at2"/>
<dbReference type="InterPro" id="IPR003838">
    <property type="entry name" value="ABC3_permease_C"/>
</dbReference>
<dbReference type="RefSeq" id="WP_069835610.1">
    <property type="nucleotide sequence ID" value="NZ_MDGQ01000005.1"/>
</dbReference>
<dbReference type="NCBIfam" id="NF038404">
    <property type="entry name" value="perm_prefix_2"/>
    <property type="match status" value="1"/>
</dbReference>
<dbReference type="InterPro" id="IPR025857">
    <property type="entry name" value="MacB_PCD"/>
</dbReference>
<keyword evidence="5 6" id="KW-0472">Membrane</keyword>
<dbReference type="GO" id="GO:0022857">
    <property type="term" value="F:transmembrane transporter activity"/>
    <property type="evidence" value="ECO:0007669"/>
    <property type="project" value="TreeGrafter"/>
</dbReference>
<dbReference type="GO" id="GO:0005886">
    <property type="term" value="C:plasma membrane"/>
    <property type="evidence" value="ECO:0007669"/>
    <property type="project" value="UniProtKB-SubCell"/>
</dbReference>
<feature type="transmembrane region" description="Helical" evidence="6">
    <location>
        <begin position="358"/>
        <end position="383"/>
    </location>
</feature>
<dbReference type="AlphaFoldDB" id="A0A1E5SYB6"/>
<evidence type="ECO:0000256" key="1">
    <source>
        <dbReference type="ARBA" id="ARBA00004651"/>
    </source>
</evidence>
<feature type="transmembrane region" description="Helical" evidence="6">
    <location>
        <begin position="404"/>
        <end position="432"/>
    </location>
</feature>
<evidence type="ECO:0008006" key="11">
    <source>
        <dbReference type="Google" id="ProtNLM"/>
    </source>
</evidence>
<evidence type="ECO:0000313" key="10">
    <source>
        <dbReference type="Proteomes" id="UP000095552"/>
    </source>
</evidence>
<feature type="domain" description="MacB-like periplasmic core" evidence="8">
    <location>
        <begin position="507"/>
        <end position="693"/>
    </location>
</feature>
<feature type="domain" description="MacB-like periplasmic core" evidence="8">
    <location>
        <begin position="99"/>
        <end position="312"/>
    </location>
</feature>
<name>A0A1E5SYB6_9BACT</name>
<evidence type="ECO:0000313" key="9">
    <source>
        <dbReference type="EMBL" id="OEK04105.1"/>
    </source>
</evidence>
<evidence type="ECO:0000256" key="6">
    <source>
        <dbReference type="SAM" id="Phobius"/>
    </source>
</evidence>
<reference evidence="9 10" key="1">
    <citation type="submission" date="2016-08" db="EMBL/GenBank/DDBJ databases">
        <title>Draft genome of Fabibacter sp. strain SK-8.</title>
        <authorList>
            <person name="Wong S.-K."/>
            <person name="Hamasaki K."/>
            <person name="Yoshizawa S."/>
        </authorList>
    </citation>
    <scope>NUCLEOTIDE SEQUENCE [LARGE SCALE GENOMIC DNA]</scope>
    <source>
        <strain evidence="9 10">SK-8</strain>
    </source>
</reference>
<dbReference type="Proteomes" id="UP000095552">
    <property type="component" value="Unassembled WGS sequence"/>
</dbReference>
<feature type="domain" description="ABC3 transporter permease C-terminal" evidence="7">
    <location>
        <begin position="739"/>
        <end position="853"/>
    </location>
</feature>
<feature type="transmembrane region" description="Helical" evidence="6">
    <location>
        <begin position="790"/>
        <end position="811"/>
    </location>
</feature>
<feature type="transmembrane region" description="Helical" evidence="6">
    <location>
        <begin position="497"/>
        <end position="520"/>
    </location>
</feature>
<keyword evidence="4 6" id="KW-1133">Transmembrane helix</keyword>
<keyword evidence="2" id="KW-1003">Cell membrane</keyword>
<comment type="subcellular location">
    <subcellularLocation>
        <location evidence="1">Cell membrane</location>
        <topology evidence="1">Multi-pass membrane protein</topology>
    </subcellularLocation>
</comment>
<dbReference type="InterPro" id="IPR050250">
    <property type="entry name" value="Macrolide_Exporter_MacB"/>
</dbReference>
<feature type="transmembrane region" description="Helical" evidence="6">
    <location>
        <begin position="452"/>
        <end position="476"/>
    </location>
</feature>
<feature type="domain" description="ABC3 transporter permease C-terminal" evidence="7">
    <location>
        <begin position="363"/>
        <end position="480"/>
    </location>
</feature>
<evidence type="ECO:0000256" key="4">
    <source>
        <dbReference type="ARBA" id="ARBA00022989"/>
    </source>
</evidence>
<keyword evidence="10" id="KW-1185">Reference proteome</keyword>
<organism evidence="9 10">
    <name type="scientific">Roseivirga misakiensis</name>
    <dbReference type="NCBI Taxonomy" id="1563681"/>
    <lineage>
        <taxon>Bacteria</taxon>
        <taxon>Pseudomonadati</taxon>
        <taxon>Bacteroidota</taxon>
        <taxon>Cytophagia</taxon>
        <taxon>Cytophagales</taxon>
        <taxon>Roseivirgaceae</taxon>
        <taxon>Roseivirga</taxon>
    </lineage>
</organism>
<evidence type="ECO:0000259" key="8">
    <source>
        <dbReference type="Pfam" id="PF12704"/>
    </source>
</evidence>
<evidence type="ECO:0000259" key="7">
    <source>
        <dbReference type="Pfam" id="PF02687"/>
    </source>
</evidence>
<evidence type="ECO:0000256" key="5">
    <source>
        <dbReference type="ARBA" id="ARBA00023136"/>
    </source>
</evidence>